<sequence length="276" mass="32268">MTYEYKWYIIRANYSCEHDIRALVNCEYFKEIFVPYKTVRSGVCEIYAYMYLCDASKSILSKIHGLCDDGFEIIPDDEVDAKRKEFAKYEWYLLRVASNYEEKVRQYMLENSARLGISDYFKEIYIPYEEPGEMELRSKKTAIRKKHCPGYVFLYVNLCDAVLNFINNIPKSLKVYGFLKDGNMLKAISNDDINAMCSRIYTEQETKNLSYGFERGEKVKITEGTFQNFTGIVDAIDEVNDEKSNERKEIVSVKISIFGKPTVLKFNLAQIEKVEE</sequence>
<evidence type="ECO:0000256" key="6">
    <source>
        <dbReference type="NCBIfam" id="TIGR00922"/>
    </source>
</evidence>
<dbReference type="SUPFAM" id="SSF50104">
    <property type="entry name" value="Translation proteins SH3-like domain"/>
    <property type="match status" value="1"/>
</dbReference>
<keyword evidence="10" id="KW-1185">Reference proteome</keyword>
<protein>
    <recommendedName>
        <fullName evidence="5 6">Transcription termination/antitermination protein NusG</fullName>
    </recommendedName>
</protein>
<evidence type="ECO:0000256" key="5">
    <source>
        <dbReference type="HAMAP-Rule" id="MF_00948"/>
    </source>
</evidence>
<keyword evidence="4 5" id="KW-0804">Transcription</keyword>
<dbReference type="InterPro" id="IPR043425">
    <property type="entry name" value="NusG-like"/>
</dbReference>
<organism evidence="9 10">
    <name type="scientific">Wolbachia pipientis</name>
    <dbReference type="NCBI Taxonomy" id="955"/>
    <lineage>
        <taxon>Bacteria</taxon>
        <taxon>Pseudomonadati</taxon>
        <taxon>Pseudomonadota</taxon>
        <taxon>Alphaproteobacteria</taxon>
        <taxon>Rickettsiales</taxon>
        <taxon>Anaplasmataceae</taxon>
        <taxon>Wolbachieae</taxon>
        <taxon>Wolbachia</taxon>
    </lineage>
</organism>
<evidence type="ECO:0000256" key="1">
    <source>
        <dbReference type="ARBA" id="ARBA00022472"/>
    </source>
</evidence>
<dbReference type="CDD" id="cd09891">
    <property type="entry name" value="NGN_Bact_1"/>
    <property type="match status" value="1"/>
</dbReference>
<dbReference type="PANTHER" id="PTHR30265">
    <property type="entry name" value="RHO-INTERACTING TRANSCRIPTION TERMINATION FACTOR NUSG"/>
    <property type="match status" value="1"/>
</dbReference>
<dbReference type="GO" id="GO:0032784">
    <property type="term" value="P:regulation of DNA-templated transcription elongation"/>
    <property type="evidence" value="ECO:0007669"/>
    <property type="project" value="InterPro"/>
</dbReference>
<dbReference type="GO" id="GO:0006354">
    <property type="term" value="P:DNA-templated transcription elongation"/>
    <property type="evidence" value="ECO:0007669"/>
    <property type="project" value="UniProtKB-UniRule"/>
</dbReference>
<feature type="domain" description="KOW" evidence="8">
    <location>
        <begin position="212"/>
        <end position="239"/>
    </location>
</feature>
<gene>
    <name evidence="5" type="primary">nusG</name>
    <name evidence="9" type="ORF">BIY23_02095</name>
</gene>
<evidence type="ECO:0000256" key="3">
    <source>
        <dbReference type="ARBA" id="ARBA00023015"/>
    </source>
</evidence>
<dbReference type="InterPro" id="IPR047050">
    <property type="entry name" value="NGN"/>
</dbReference>
<dbReference type="InterPro" id="IPR006645">
    <property type="entry name" value="NGN-like_dom"/>
</dbReference>
<dbReference type="InterPro" id="IPR008991">
    <property type="entry name" value="Translation_prot_SH3-like_sf"/>
</dbReference>
<evidence type="ECO:0000256" key="4">
    <source>
        <dbReference type="ARBA" id="ARBA00023163"/>
    </source>
</evidence>
<dbReference type="HAMAP" id="MF_00948">
    <property type="entry name" value="NusG"/>
    <property type="match status" value="1"/>
</dbReference>
<proteinExistence type="inferred from homology"/>
<keyword evidence="1 5" id="KW-0806">Transcription termination</keyword>
<dbReference type="NCBIfam" id="TIGR00922">
    <property type="entry name" value="nusG"/>
    <property type="match status" value="1"/>
</dbReference>
<dbReference type="EMBL" id="MJMG01000005">
    <property type="protein sequence ID" value="OEY86801.1"/>
    <property type="molecule type" value="Genomic_DNA"/>
</dbReference>
<evidence type="ECO:0000259" key="8">
    <source>
        <dbReference type="SMART" id="SM00739"/>
    </source>
</evidence>
<evidence type="ECO:0000256" key="2">
    <source>
        <dbReference type="ARBA" id="ARBA00022814"/>
    </source>
</evidence>
<dbReference type="Proteomes" id="UP000175679">
    <property type="component" value="Unassembled WGS sequence"/>
</dbReference>
<reference evidence="9 10" key="1">
    <citation type="submission" date="2016-09" db="EMBL/GenBank/DDBJ databases">
        <title>Genomic evidence for plant-parasitic nematodes as the earliest Wolbachia hosts.</title>
        <authorList>
            <person name="Brown A.M."/>
            <person name="Wasala S.K."/>
            <person name="Howe D.K."/>
            <person name="Peetz A.B."/>
            <person name="Zasada I.A."/>
            <person name="Denver D.R."/>
        </authorList>
    </citation>
    <scope>NUCLEOTIDE SEQUENCE [LARGE SCALE GENOMIC DNA]</scope>
    <source>
        <strain evidence="10">wPpe</strain>
    </source>
</reference>
<dbReference type="InterPro" id="IPR005824">
    <property type="entry name" value="KOW"/>
</dbReference>
<dbReference type="InterPro" id="IPR036735">
    <property type="entry name" value="NGN_dom_sf"/>
</dbReference>
<dbReference type="CDD" id="cd06091">
    <property type="entry name" value="KOW_NusG"/>
    <property type="match status" value="1"/>
</dbReference>
<keyword evidence="2 5" id="KW-0889">Transcription antitermination</keyword>
<comment type="caution">
    <text evidence="9">The sequence shown here is derived from an EMBL/GenBank/DDBJ whole genome shotgun (WGS) entry which is preliminary data.</text>
</comment>
<dbReference type="Pfam" id="PF02357">
    <property type="entry name" value="NusG"/>
    <property type="match status" value="1"/>
</dbReference>
<keyword evidence="3 5" id="KW-0805">Transcription regulation</keyword>
<dbReference type="SMART" id="SM00739">
    <property type="entry name" value="KOW"/>
    <property type="match status" value="1"/>
</dbReference>
<comment type="similarity">
    <text evidence="5">Belongs to the NusG family.</text>
</comment>
<dbReference type="InterPro" id="IPR014722">
    <property type="entry name" value="Rib_uL2_dom2"/>
</dbReference>
<dbReference type="InterPro" id="IPR001062">
    <property type="entry name" value="Transcrpt_antiterm_NusG"/>
</dbReference>
<dbReference type="SUPFAM" id="SSF82679">
    <property type="entry name" value="N-utilization substance G protein NusG, N-terminal domain"/>
    <property type="match status" value="1"/>
</dbReference>
<dbReference type="OrthoDB" id="9809075at2"/>
<dbReference type="SMART" id="SM00738">
    <property type="entry name" value="NGN"/>
    <property type="match status" value="1"/>
</dbReference>
<dbReference type="GO" id="GO:0006353">
    <property type="term" value="P:DNA-templated transcription termination"/>
    <property type="evidence" value="ECO:0007669"/>
    <property type="project" value="UniProtKB-UniRule"/>
</dbReference>
<dbReference type="GO" id="GO:0005829">
    <property type="term" value="C:cytosol"/>
    <property type="evidence" value="ECO:0007669"/>
    <property type="project" value="TreeGrafter"/>
</dbReference>
<dbReference type="AlphaFoldDB" id="A0A1E7QK12"/>
<evidence type="ECO:0000259" key="7">
    <source>
        <dbReference type="SMART" id="SM00738"/>
    </source>
</evidence>
<evidence type="ECO:0000313" key="10">
    <source>
        <dbReference type="Proteomes" id="UP000175679"/>
    </source>
</evidence>
<evidence type="ECO:0000313" key="9">
    <source>
        <dbReference type="EMBL" id="OEY86801.1"/>
    </source>
</evidence>
<dbReference type="Gene3D" id="2.30.30.30">
    <property type="match status" value="1"/>
</dbReference>
<accession>A0A1E7QK12</accession>
<name>A0A1E7QK12_WOLPI</name>
<dbReference type="RefSeq" id="WP_070064970.1">
    <property type="nucleotide sequence ID" value="NZ_MJMG01000005.1"/>
</dbReference>
<dbReference type="GO" id="GO:0031564">
    <property type="term" value="P:transcription antitermination"/>
    <property type="evidence" value="ECO:0007669"/>
    <property type="project" value="UniProtKB-UniRule"/>
</dbReference>
<dbReference type="Gene3D" id="3.30.70.940">
    <property type="entry name" value="NusG, N-terminal domain"/>
    <property type="match status" value="1"/>
</dbReference>
<feature type="domain" description="NusG-like N-terminal" evidence="7">
    <location>
        <begin position="88"/>
        <end position="200"/>
    </location>
</feature>
<dbReference type="PANTHER" id="PTHR30265:SF2">
    <property type="entry name" value="TRANSCRIPTION TERMINATION_ANTITERMINATION PROTEIN NUSG"/>
    <property type="match status" value="1"/>
</dbReference>
<comment type="function">
    <text evidence="5">Participates in transcription elongation, termination and antitermination.</text>
</comment>